<dbReference type="PANTHER" id="PTHR43540">
    <property type="entry name" value="PEROXYUREIDOACRYLATE/UREIDOACRYLATE AMIDOHYDROLASE-RELATED"/>
    <property type="match status" value="1"/>
</dbReference>
<dbReference type="InterPro" id="IPR036380">
    <property type="entry name" value="Isochorismatase-like_sf"/>
</dbReference>
<evidence type="ECO:0000259" key="2">
    <source>
        <dbReference type="Pfam" id="PF00857"/>
    </source>
</evidence>
<organism evidence="3 4">
    <name type="scientific">Brevibacterium casei</name>
    <dbReference type="NCBI Taxonomy" id="33889"/>
    <lineage>
        <taxon>Bacteria</taxon>
        <taxon>Bacillati</taxon>
        <taxon>Actinomycetota</taxon>
        <taxon>Actinomycetes</taxon>
        <taxon>Micrococcales</taxon>
        <taxon>Brevibacteriaceae</taxon>
        <taxon>Brevibacterium</taxon>
    </lineage>
</organism>
<dbReference type="Proteomes" id="UP000595374">
    <property type="component" value="Chromosome"/>
</dbReference>
<dbReference type="SUPFAM" id="SSF52499">
    <property type="entry name" value="Isochorismatase-like hydrolases"/>
    <property type="match status" value="1"/>
</dbReference>
<dbReference type="GO" id="GO:0016787">
    <property type="term" value="F:hydrolase activity"/>
    <property type="evidence" value="ECO:0007669"/>
    <property type="project" value="UniProtKB-KW"/>
</dbReference>
<dbReference type="InterPro" id="IPR000868">
    <property type="entry name" value="Isochorismatase-like_dom"/>
</dbReference>
<evidence type="ECO:0000313" key="3">
    <source>
        <dbReference type="EMBL" id="QQB14954.1"/>
    </source>
</evidence>
<evidence type="ECO:0000313" key="4">
    <source>
        <dbReference type="Proteomes" id="UP000595374"/>
    </source>
</evidence>
<dbReference type="AlphaFoldDB" id="A0A7T4A072"/>
<sequence>MTADSASTPAPARPADRPDSALIVIDVQNGVMAESWKAPEVIDTISGLVDRARDAGTEVVWVRHSSDEMPVDSPQWQIVDALAPADGEAIVEKTHGNTFEDTDFEDVLASRDIGHLVVTGAQSDACVRSTIHGGFSRGYDVTLVSDAHTTEDLTAWGAPEPEMVVSHTNLYWGFESGPGRTASVKESADIDFGTR</sequence>
<dbReference type="Gene3D" id="3.40.50.850">
    <property type="entry name" value="Isochorismatase-like"/>
    <property type="match status" value="1"/>
</dbReference>
<dbReference type="InterPro" id="IPR050272">
    <property type="entry name" value="Isochorismatase-like_hydrls"/>
</dbReference>
<gene>
    <name evidence="3" type="ORF">I6H47_02975</name>
</gene>
<dbReference type="CDD" id="cd01014">
    <property type="entry name" value="nicotinamidase_related"/>
    <property type="match status" value="1"/>
</dbReference>
<feature type="domain" description="Isochorismatase-like" evidence="2">
    <location>
        <begin position="20"/>
        <end position="152"/>
    </location>
</feature>
<reference evidence="3 4" key="1">
    <citation type="submission" date="2020-12" db="EMBL/GenBank/DDBJ databases">
        <title>FDA dAtabase for Regulatory Grade micrObial Sequences (FDA-ARGOS): Supporting development and validation of Infectious Disease Dx tests.</title>
        <authorList>
            <person name="Sproer C."/>
            <person name="Gronow S."/>
            <person name="Severitt S."/>
            <person name="Schroder I."/>
            <person name="Tallon L."/>
            <person name="Sadzewicz L."/>
            <person name="Zhao X."/>
            <person name="Boylan J."/>
            <person name="Ott S."/>
            <person name="Bowen H."/>
            <person name="Vavikolanu K."/>
            <person name="Mehta A."/>
            <person name="Aluvathingal J."/>
            <person name="Nadendla S."/>
            <person name="Lowell S."/>
            <person name="Myers T."/>
            <person name="Yan Y."/>
            <person name="Sichtig H."/>
        </authorList>
    </citation>
    <scope>NUCLEOTIDE SEQUENCE [LARGE SCALE GENOMIC DNA]</scope>
    <source>
        <strain evidence="3 4">FDAARGOS_990</strain>
    </source>
</reference>
<proteinExistence type="predicted"/>
<protein>
    <submittedName>
        <fullName evidence="3">Cysteine hydrolase</fullName>
    </submittedName>
</protein>
<name>A0A7T4A072_9MICO</name>
<dbReference type="EMBL" id="CP065989">
    <property type="protein sequence ID" value="QQB14954.1"/>
    <property type="molecule type" value="Genomic_DNA"/>
</dbReference>
<dbReference type="RefSeq" id="WP_198499988.1">
    <property type="nucleotide sequence ID" value="NZ_CP065989.1"/>
</dbReference>
<evidence type="ECO:0000256" key="1">
    <source>
        <dbReference type="ARBA" id="ARBA00022801"/>
    </source>
</evidence>
<dbReference type="Pfam" id="PF00857">
    <property type="entry name" value="Isochorismatase"/>
    <property type="match status" value="1"/>
</dbReference>
<keyword evidence="1 3" id="KW-0378">Hydrolase</keyword>
<accession>A0A7T4A072</accession>